<organism evidence="2 3">
    <name type="scientific">Acetobacter pasteurianus NBRC 3188</name>
    <dbReference type="NCBI Taxonomy" id="1226663"/>
    <lineage>
        <taxon>Bacteria</taxon>
        <taxon>Pseudomonadati</taxon>
        <taxon>Pseudomonadota</taxon>
        <taxon>Alphaproteobacteria</taxon>
        <taxon>Acetobacterales</taxon>
        <taxon>Acetobacteraceae</taxon>
        <taxon>Acetobacter</taxon>
    </lineage>
</organism>
<name>A0A401WUH5_ACEPA</name>
<accession>A0A401WUH5</accession>
<feature type="compositionally biased region" description="Polar residues" evidence="1">
    <location>
        <begin position="185"/>
        <end position="227"/>
    </location>
</feature>
<evidence type="ECO:0000313" key="2">
    <source>
        <dbReference type="EMBL" id="GCD52993.1"/>
    </source>
</evidence>
<sequence length="396" mass="44308">MICPNIAEFDRSQIPSPKTLRSAPCEMRGVLDKLLDALKEMRSCVFRAGTLVLNDTEIAKQAGLQADELERNLPQMIARGMLARDDENALFSTVMYDRLLRREERATRTATADADWQQKQESGDVPPGLSRKAMSARENGKKGGRKRKGESDEEYYARKEREQAAQRAQQNMMMPIAGGNAAAQKPTQETQQVSVSDNLGSVGSTVEKSNNIYKPNSSSTGETQNPEPSIPDAEIKRVAYSIIRAFDENRKDQALHAMRYAKEWLNAGASEDLIIRTIHETVQKYRDLGKKVEHLGGFVKPMANALANQDLDEFRAQDKAPIAEDPEMAKARKKAQEANRLWASLFKQDSSFTKCSRLFNEQAKAHGLPPAHVRRNAEEYAAYYRANSQNTEAKAA</sequence>
<dbReference type="RefSeq" id="WP_124295744.1">
    <property type="nucleotide sequence ID" value="NZ_BDES01000049.1"/>
</dbReference>
<protein>
    <submittedName>
        <fullName evidence="2">Uncharacterized protein</fullName>
    </submittedName>
</protein>
<proteinExistence type="predicted"/>
<evidence type="ECO:0000313" key="3">
    <source>
        <dbReference type="Proteomes" id="UP000287300"/>
    </source>
</evidence>
<gene>
    <name evidence="2" type="ORF">NBRC3188_1690</name>
</gene>
<reference evidence="2 3" key="1">
    <citation type="submission" date="2016-06" db="EMBL/GenBank/DDBJ databases">
        <title>Acetobacter pasteurianus NBRC 3188 whole genome sequencing project.</title>
        <authorList>
            <person name="Matsutani M."/>
            <person name="Shiwa Y."/>
            <person name="Okamoto-Kainuma A."/>
            <person name="Ishikawa M."/>
            <person name="Koizumi Y."/>
            <person name="Yoshikawa H."/>
            <person name="Yakushi T."/>
            <person name="Matsushita K."/>
        </authorList>
    </citation>
    <scope>NUCLEOTIDE SEQUENCE [LARGE SCALE GENOMIC DNA]</scope>
    <source>
        <strain evidence="2 3">NBRC 3188</strain>
    </source>
</reference>
<comment type="caution">
    <text evidence="2">The sequence shown here is derived from an EMBL/GenBank/DDBJ whole genome shotgun (WGS) entry which is preliminary data.</text>
</comment>
<dbReference type="Proteomes" id="UP000287300">
    <property type="component" value="Unassembled WGS sequence"/>
</dbReference>
<evidence type="ECO:0000256" key="1">
    <source>
        <dbReference type="SAM" id="MobiDB-lite"/>
    </source>
</evidence>
<dbReference type="EMBL" id="BDES01000049">
    <property type="protein sequence ID" value="GCD52993.1"/>
    <property type="molecule type" value="Genomic_DNA"/>
</dbReference>
<feature type="compositionally biased region" description="Basic and acidic residues" evidence="1">
    <location>
        <begin position="155"/>
        <end position="164"/>
    </location>
</feature>
<feature type="region of interest" description="Disordered" evidence="1">
    <location>
        <begin position="179"/>
        <end position="232"/>
    </location>
</feature>
<dbReference type="AlphaFoldDB" id="A0A401WUH5"/>
<feature type="region of interest" description="Disordered" evidence="1">
    <location>
        <begin position="109"/>
        <end position="167"/>
    </location>
</feature>